<keyword evidence="3" id="KW-1185">Reference proteome</keyword>
<reference evidence="2" key="1">
    <citation type="submission" date="2021-01" db="EMBL/GenBank/DDBJ databases">
        <authorList>
            <person name="Weegman M.K."/>
            <person name="Spring A.S."/>
            <person name="Bonilla J.A."/>
            <person name="Klyczek K."/>
            <person name="Garlena R.A."/>
            <person name="Russell D.A."/>
            <person name="Pope W.H."/>
            <person name="Jacobs-Sera D."/>
            <person name="Hatfull G.F."/>
        </authorList>
    </citation>
    <scope>NUCLEOTIDE SEQUENCE</scope>
</reference>
<keyword evidence="1" id="KW-1133">Transmembrane helix</keyword>
<keyword evidence="1" id="KW-0812">Transmembrane</keyword>
<dbReference type="RefSeq" id="YP_010755469.1">
    <property type="nucleotide sequence ID" value="NC_073470.1"/>
</dbReference>
<keyword evidence="1" id="KW-0472">Membrane</keyword>
<dbReference type="EMBL" id="MW507126">
    <property type="protein sequence ID" value="QRI45113.1"/>
    <property type="molecule type" value="Genomic_DNA"/>
</dbReference>
<organism evidence="2 3">
    <name type="scientific">Microbacterium phage Shocker</name>
    <dbReference type="NCBI Taxonomy" id="2805839"/>
    <lineage>
        <taxon>Viruses</taxon>
        <taxon>Duplodnaviria</taxon>
        <taxon>Heunggongvirae</taxon>
        <taxon>Uroviricota</taxon>
        <taxon>Caudoviricetes</taxon>
        <taxon>Shockervirus</taxon>
        <taxon>Shockervirus shocker</taxon>
    </lineage>
</organism>
<proteinExistence type="predicted"/>
<evidence type="ECO:0000313" key="3">
    <source>
        <dbReference type="Proteomes" id="UP000654052"/>
    </source>
</evidence>
<protein>
    <submittedName>
        <fullName evidence="2">Membrane protein</fullName>
    </submittedName>
</protein>
<evidence type="ECO:0000256" key="1">
    <source>
        <dbReference type="SAM" id="Phobius"/>
    </source>
</evidence>
<dbReference type="GeneID" id="80020123"/>
<feature type="transmembrane region" description="Helical" evidence="1">
    <location>
        <begin position="12"/>
        <end position="37"/>
    </location>
</feature>
<gene>
    <name evidence="2" type="primary">59</name>
    <name evidence="2" type="ORF">SEA_SHOCKER_59</name>
</gene>
<name>A0A890UND7_9CAUD</name>
<dbReference type="Proteomes" id="UP000654052">
    <property type="component" value="Segment"/>
</dbReference>
<dbReference type="KEGG" id="vg:80020123"/>
<sequence>MKKQLDQPKKRWNAPVALALGVIILLTVTIFGLGFWAGVASIDTVRDRGATFEQPVSKVMSEPLPKEMP</sequence>
<accession>A0A890UND7</accession>
<evidence type="ECO:0000313" key="2">
    <source>
        <dbReference type="EMBL" id="QRI45113.1"/>
    </source>
</evidence>